<dbReference type="InterPro" id="IPR039595">
    <property type="entry name" value="TE2IP/Rap1"/>
</dbReference>
<dbReference type="Proteomes" id="UP001075354">
    <property type="component" value="Chromosome 7"/>
</dbReference>
<evidence type="ECO:0000256" key="2">
    <source>
        <dbReference type="ARBA" id="ARBA00023242"/>
    </source>
</evidence>
<feature type="region of interest" description="Disordered" evidence="3">
    <location>
        <begin position="241"/>
        <end position="296"/>
    </location>
</feature>
<feature type="region of interest" description="Disordered" evidence="3">
    <location>
        <begin position="931"/>
        <end position="971"/>
    </location>
</feature>
<name>A0AAV7XMJ9_9NEOP</name>
<dbReference type="PANTHER" id="PTHR16466:SF6">
    <property type="entry name" value="TELOMERIC REPEAT-BINDING FACTOR 2-INTERACTING PROTEIN 1"/>
    <property type="match status" value="1"/>
</dbReference>
<evidence type="ECO:0000256" key="3">
    <source>
        <dbReference type="SAM" id="MobiDB-lite"/>
    </source>
</evidence>
<comment type="caution">
    <text evidence="4">The sequence shown here is derived from an EMBL/GenBank/DDBJ whole genome shotgun (WGS) entry which is preliminary data.</text>
</comment>
<dbReference type="AlphaFoldDB" id="A0AAV7XMJ9"/>
<feature type="compositionally biased region" description="Basic residues" evidence="3">
    <location>
        <begin position="268"/>
        <end position="280"/>
    </location>
</feature>
<evidence type="ECO:0000256" key="1">
    <source>
        <dbReference type="ARBA" id="ARBA00004123"/>
    </source>
</evidence>
<dbReference type="GO" id="GO:0010833">
    <property type="term" value="P:telomere maintenance via telomere lengthening"/>
    <property type="evidence" value="ECO:0007669"/>
    <property type="project" value="TreeGrafter"/>
</dbReference>
<evidence type="ECO:0000313" key="5">
    <source>
        <dbReference type="Proteomes" id="UP001075354"/>
    </source>
</evidence>
<feature type="region of interest" description="Disordered" evidence="3">
    <location>
        <begin position="987"/>
        <end position="1036"/>
    </location>
</feature>
<keyword evidence="5" id="KW-1185">Reference proteome</keyword>
<feature type="compositionally biased region" description="Low complexity" evidence="3">
    <location>
        <begin position="956"/>
        <end position="971"/>
    </location>
</feature>
<dbReference type="CDD" id="cd11655">
    <property type="entry name" value="rap1_myb-like"/>
    <property type="match status" value="2"/>
</dbReference>
<keyword evidence="2" id="KW-0539">Nucleus</keyword>
<feature type="compositionally biased region" description="Basic residues" evidence="3">
    <location>
        <begin position="634"/>
        <end position="645"/>
    </location>
</feature>
<feature type="region of interest" description="Disordered" evidence="3">
    <location>
        <begin position="155"/>
        <end position="176"/>
    </location>
</feature>
<feature type="compositionally biased region" description="Polar residues" evidence="3">
    <location>
        <begin position="990"/>
        <end position="1019"/>
    </location>
</feature>
<feature type="region of interest" description="Disordered" evidence="3">
    <location>
        <begin position="1085"/>
        <end position="1104"/>
    </location>
</feature>
<feature type="region of interest" description="Disordered" evidence="3">
    <location>
        <begin position="548"/>
        <end position="569"/>
    </location>
</feature>
<evidence type="ECO:0008006" key="6">
    <source>
        <dbReference type="Google" id="ProtNLM"/>
    </source>
</evidence>
<dbReference type="EMBL" id="JAPTSV010000007">
    <property type="protein sequence ID" value="KAJ1525882.1"/>
    <property type="molecule type" value="Genomic_DNA"/>
</dbReference>
<evidence type="ECO:0000313" key="4">
    <source>
        <dbReference type="EMBL" id="KAJ1525882.1"/>
    </source>
</evidence>
<feature type="region of interest" description="Disordered" evidence="3">
    <location>
        <begin position="1052"/>
        <end position="1074"/>
    </location>
</feature>
<feature type="compositionally biased region" description="Basic residues" evidence="3">
    <location>
        <begin position="241"/>
        <end position="252"/>
    </location>
</feature>
<dbReference type="Gene3D" id="1.10.10.60">
    <property type="entry name" value="Homeodomain-like"/>
    <property type="match status" value="2"/>
</dbReference>
<reference evidence="4" key="1">
    <citation type="submission" date="2022-12" db="EMBL/GenBank/DDBJ databases">
        <title>Chromosome-level genome assembly of the bean flower thrips Megalurothrips usitatus.</title>
        <authorList>
            <person name="Ma L."/>
            <person name="Liu Q."/>
            <person name="Li H."/>
            <person name="Cai W."/>
        </authorList>
    </citation>
    <scope>NUCLEOTIDE SEQUENCE</scope>
    <source>
        <strain evidence="4">Cailab_2022a</strain>
    </source>
</reference>
<dbReference type="GO" id="GO:0031848">
    <property type="term" value="P:protection from non-homologous end joining at telomere"/>
    <property type="evidence" value="ECO:0007669"/>
    <property type="project" value="TreeGrafter"/>
</dbReference>
<feature type="region of interest" description="Disordered" evidence="3">
    <location>
        <begin position="634"/>
        <end position="689"/>
    </location>
</feature>
<proteinExistence type="predicted"/>
<sequence length="1104" mass="126155">MLAFDRNLFNRMTFNVNLCCDADDLRRHIEWGGGCVSSINEEGPYTITLVNSRASVSHAKWAKDLFLSSFIFKCSTDNKLHSLKTFWIKSGRFNNDFQPDDILLQKLTWHEAVKEFSVVQSPNDIQVISSLPLLIATKGRYPVVTLEKCDLPAEITDDPPPNITKNRKRSRHDYSEQERQEMVAAIVENNWYGMLNNRQMWLQMEEKFPRHTWQSLMNHFKRRIMPFISDYNLSPRIIRKIRSQMPRRKNRKSSPQSPESSDEEPIKSKKFRKRSFMKPKKRDEEASDSSSSVQFRKLCPQRVQRQINSQHQEEILWSGSHDDQTSEQESEVLENNAVSYEWLEDQSISQNITERGLSTVSEKDKLIGKLKGGTGGSVSFESSSRQRFHEGAKMLAFDRNLFNRMTFNVNLCCDADDLRRHIEWGGGCVSSINEEGPYTITLVNSRASVSHAKWAKDLFLSSFIFKCSTDNKLHSLKTFWIKSGRFNNDFQPDDILLQKLTWHEAVKEFSVVQSPNDIQVISSLPLLIATKGRYPVVTLEKCDLPAEITDDPPPNITKNRKRSRHDYSEQERQEMVAAIVENNWYGMLNNRQMWLQMEEKFPRHTWQSLMNHFKRRIMPFISDYNLSPRIIRKIRSQMPRRKNRKSSPQSPESSDEEPIKSKKFRKRSFMKPKKRDEEASDSSSSVQFRKLCPQRVQRQINSQHQEEILWSGSHDDQTSEQESEVLENNAVSYEWLEDQSISQNITERGLSTVSEKDKLIGKLKGGTGGSVSFESSCPKQSHSIFPVRQRATQNNPLTGDLNFEARHKCSQPSLLNSVPLGDPEGSVQEEGVTENCESSGALSYVEGEESDEAETVTQSEWSDDGVYFRGLVADMSCASPADASLPFPENSEVGNAKNSTESLSLVYMFARRENSKGISEKNVDVQCDHIPTNDASVQTDPVILGPESSSDEPEETPSAITSTSQQPPESQSLPLCFAKQNEFFEKESPNESFSVEQDTLESSGSRFVSGCTEVTQPTPSSSSLTEEENVSASPSRFREEILVDVDQFQDVTTSPHKKDEVLPETNPLRSTPSDVNIANQRMTRNRVKQEKRQTRSTAKHILRL</sequence>
<gene>
    <name evidence="4" type="ORF">ONE63_009074</name>
</gene>
<protein>
    <recommendedName>
        <fullName evidence="6">Telomeric repeat-binding factor 2-interacting protein 1</fullName>
    </recommendedName>
</protein>
<dbReference type="GO" id="GO:0070187">
    <property type="term" value="C:shelterin complex"/>
    <property type="evidence" value="ECO:0007669"/>
    <property type="project" value="TreeGrafter"/>
</dbReference>
<feature type="compositionally biased region" description="Basic residues" evidence="3">
    <location>
        <begin position="661"/>
        <end position="673"/>
    </location>
</feature>
<accession>A0AAV7XMJ9</accession>
<organism evidence="4 5">
    <name type="scientific">Megalurothrips usitatus</name>
    <name type="common">bean blossom thrips</name>
    <dbReference type="NCBI Taxonomy" id="439358"/>
    <lineage>
        <taxon>Eukaryota</taxon>
        <taxon>Metazoa</taxon>
        <taxon>Ecdysozoa</taxon>
        <taxon>Arthropoda</taxon>
        <taxon>Hexapoda</taxon>
        <taxon>Insecta</taxon>
        <taxon>Pterygota</taxon>
        <taxon>Neoptera</taxon>
        <taxon>Paraneoptera</taxon>
        <taxon>Thysanoptera</taxon>
        <taxon>Terebrantia</taxon>
        <taxon>Thripoidea</taxon>
        <taxon>Thripidae</taxon>
        <taxon>Megalurothrips</taxon>
    </lineage>
</organism>
<comment type="subcellular location">
    <subcellularLocation>
        <location evidence="1">Nucleus</location>
    </subcellularLocation>
</comment>
<dbReference type="GO" id="GO:0042162">
    <property type="term" value="F:telomeric DNA binding"/>
    <property type="evidence" value="ECO:0007669"/>
    <property type="project" value="TreeGrafter"/>
</dbReference>
<dbReference type="PANTHER" id="PTHR16466">
    <property type="entry name" value="TELOMERE REPEAT-BINDING FACTOR 2-INTERACTING PROTEIN 1"/>
    <property type="match status" value="1"/>
</dbReference>